<reference evidence="1 2" key="1">
    <citation type="submission" date="2016-07" db="EMBL/GenBank/DDBJ databases">
        <title>Pervasive Adenine N6-methylation of Active Genes in Fungi.</title>
        <authorList>
            <consortium name="DOE Joint Genome Institute"/>
            <person name="Mondo S.J."/>
            <person name="Dannebaum R.O."/>
            <person name="Kuo R.C."/>
            <person name="Labutti K."/>
            <person name="Haridas S."/>
            <person name="Kuo A."/>
            <person name="Salamov A."/>
            <person name="Ahrendt S.R."/>
            <person name="Lipzen A."/>
            <person name="Sullivan W."/>
            <person name="Andreopoulos W.B."/>
            <person name="Clum A."/>
            <person name="Lindquist E."/>
            <person name="Daum C."/>
            <person name="Ramamoorthy G.K."/>
            <person name="Gryganskyi A."/>
            <person name="Culley D."/>
            <person name="Magnuson J.K."/>
            <person name="James T.Y."/>
            <person name="O'Malley M.A."/>
            <person name="Stajich J.E."/>
            <person name="Spatafora J.W."/>
            <person name="Visel A."/>
            <person name="Grigoriev I.V."/>
        </authorList>
    </citation>
    <scope>NUCLEOTIDE SEQUENCE [LARGE SCALE GENOMIC DNA]</scope>
    <source>
        <strain evidence="1 2">JEL800</strain>
    </source>
</reference>
<dbReference type="Proteomes" id="UP000193642">
    <property type="component" value="Unassembled WGS sequence"/>
</dbReference>
<organism evidence="1 2">
    <name type="scientific">Rhizoclosmatium globosum</name>
    <dbReference type="NCBI Taxonomy" id="329046"/>
    <lineage>
        <taxon>Eukaryota</taxon>
        <taxon>Fungi</taxon>
        <taxon>Fungi incertae sedis</taxon>
        <taxon>Chytridiomycota</taxon>
        <taxon>Chytridiomycota incertae sedis</taxon>
        <taxon>Chytridiomycetes</taxon>
        <taxon>Chytridiales</taxon>
        <taxon>Chytriomycetaceae</taxon>
        <taxon>Rhizoclosmatium</taxon>
    </lineage>
</organism>
<sequence length="753" mass="85921">MTDLEKGIQALNLQLANLADDIILKDLKPRWDAIPEFDQKHLYDSDVKLWIACLRKERERLQSLLVQLLQCLQVVQAVPTPPITNKGWSVDELSSDQVMHNLSSLFDILLPESTIPAYVQLNTKVVGNTEVPFFLNQPTLLFWNLGFLNIDDLLSQCLAQRRTIMVGTSGTGKTRDIFEILTQRFGLFFTVQDNVIPGSPDFTNVLQRFQHHLTSNPLHNQMCLSRFIGCLVSARLWVFQRLAHLNLTPLQWLILQLKFDFTPLVNEFCALSERRLKRNLVVLMANMASKNLEVLQSKTIEHLLVFLDEAQATIEMNINKFPSSENEASKPLYYGLTVGFLEISGCSFVSCGTGLKLDEAYSLILSRAAKPNVDIKFIISNTFDSAAAVQDFVGEFFPNDPISTEDASWFIGRVRFLTSFVEFQVRCFLLQKPLLLVAEYVSMVTSSDTFELTLKRLFDSTRFNKEIYPDCLQLLKDSVLFHIYFGMPMVVTITQAWLFEKSFGRLEKDHELSISLDEPLILATAKELLMTEPEKYAGIPISELITQFESRICQGLSPSTQGLFWENYLVRQIIKLCQEDCRFLFGANAADYHDPGLLVNPTKDYLVTQGKNCTFASYLINQPSAFYFPDTHAGPNIVFFLNMSGNKIPVFIQCKFQTHISCNASLKTTNPQYFYCNPKTHQVLKNSEKDYAEVQAALQNFPIHLGVFIAFPKQWKKNMSSKQNGRYEHLIDANNINIILDQDHISLLQHIKK</sequence>
<dbReference type="OrthoDB" id="2157955at2759"/>
<gene>
    <name evidence="1" type="ORF">BCR33DRAFT_771956</name>
</gene>
<evidence type="ECO:0000313" key="1">
    <source>
        <dbReference type="EMBL" id="ORY31119.1"/>
    </source>
</evidence>
<dbReference type="EMBL" id="MCGO01000079">
    <property type="protein sequence ID" value="ORY31119.1"/>
    <property type="molecule type" value="Genomic_DNA"/>
</dbReference>
<protein>
    <submittedName>
        <fullName evidence="1">Uncharacterized protein</fullName>
    </submittedName>
</protein>
<comment type="caution">
    <text evidence="1">The sequence shown here is derived from an EMBL/GenBank/DDBJ whole genome shotgun (WGS) entry which is preliminary data.</text>
</comment>
<keyword evidence="2" id="KW-1185">Reference proteome</keyword>
<name>A0A1Y2B8G3_9FUNG</name>
<dbReference type="AlphaFoldDB" id="A0A1Y2B8G3"/>
<accession>A0A1Y2B8G3</accession>
<proteinExistence type="predicted"/>
<evidence type="ECO:0000313" key="2">
    <source>
        <dbReference type="Proteomes" id="UP000193642"/>
    </source>
</evidence>